<dbReference type="RefSeq" id="WP_305007351.1">
    <property type="nucleotide sequence ID" value="NZ_JAUQSY010000009.1"/>
</dbReference>
<proteinExistence type="predicted"/>
<evidence type="ECO:0000256" key="1">
    <source>
        <dbReference type="SAM" id="MobiDB-lite"/>
    </source>
</evidence>
<accession>A0ABT9BCL9</accession>
<reference evidence="2" key="1">
    <citation type="submission" date="2023-07" db="EMBL/GenBank/DDBJ databases">
        <authorList>
            <person name="Kim M.K."/>
        </authorList>
    </citation>
    <scope>NUCLEOTIDE SEQUENCE</scope>
    <source>
        <strain evidence="2">ASUV-10-1</strain>
    </source>
</reference>
<sequence length="131" mass="14107">MTAADLLTVGHADQWFRAILERLPPPGNAPTAPVEVVLFSVEALAQRLDVDVSTVRKWLKKGKTGKRGQHITLQAFYFNTEARIPWPAAVAYGRGEPFDLATLPAPAPPPAATATVPAALRGDEPQMRLAS</sequence>
<gene>
    <name evidence="2" type="ORF">Q5H93_14845</name>
</gene>
<keyword evidence="3" id="KW-1185">Reference proteome</keyword>
<evidence type="ECO:0000313" key="2">
    <source>
        <dbReference type="EMBL" id="MDO7876019.1"/>
    </source>
</evidence>
<dbReference type="EMBL" id="JAUQSY010000009">
    <property type="protein sequence ID" value="MDO7876019.1"/>
    <property type="molecule type" value="Genomic_DNA"/>
</dbReference>
<comment type="caution">
    <text evidence="2">The sequence shown here is derived from an EMBL/GenBank/DDBJ whole genome shotgun (WGS) entry which is preliminary data.</text>
</comment>
<feature type="region of interest" description="Disordered" evidence="1">
    <location>
        <begin position="105"/>
        <end position="131"/>
    </location>
</feature>
<dbReference type="Proteomes" id="UP001176429">
    <property type="component" value="Unassembled WGS sequence"/>
</dbReference>
<organism evidence="2 3">
    <name type="scientific">Hymenobacter aranciens</name>
    <dbReference type="NCBI Taxonomy" id="3063996"/>
    <lineage>
        <taxon>Bacteria</taxon>
        <taxon>Pseudomonadati</taxon>
        <taxon>Bacteroidota</taxon>
        <taxon>Cytophagia</taxon>
        <taxon>Cytophagales</taxon>
        <taxon>Hymenobacteraceae</taxon>
        <taxon>Hymenobacter</taxon>
    </lineage>
</organism>
<protein>
    <recommendedName>
        <fullName evidence="4">DNA-binding protein</fullName>
    </recommendedName>
</protein>
<feature type="compositionally biased region" description="Basic and acidic residues" evidence="1">
    <location>
        <begin position="121"/>
        <end position="131"/>
    </location>
</feature>
<name>A0ABT9BCL9_9BACT</name>
<evidence type="ECO:0000313" key="3">
    <source>
        <dbReference type="Proteomes" id="UP001176429"/>
    </source>
</evidence>
<evidence type="ECO:0008006" key="4">
    <source>
        <dbReference type="Google" id="ProtNLM"/>
    </source>
</evidence>